<dbReference type="PROSITE" id="PS50011">
    <property type="entry name" value="PROTEIN_KINASE_DOM"/>
    <property type="match status" value="1"/>
</dbReference>
<name>A0A1R2CWL0_9CILI</name>
<evidence type="ECO:0000256" key="3">
    <source>
        <dbReference type="ARBA" id="ARBA00012513"/>
    </source>
</evidence>
<evidence type="ECO:0000256" key="17">
    <source>
        <dbReference type="PIRSR" id="PIRSR630616-3"/>
    </source>
</evidence>
<evidence type="ECO:0000256" key="2">
    <source>
        <dbReference type="ARBA" id="ARBA00011245"/>
    </source>
</evidence>
<keyword evidence="11 16" id="KW-0067">ATP-binding</keyword>
<evidence type="ECO:0000256" key="19">
    <source>
        <dbReference type="SAM" id="Coils"/>
    </source>
</evidence>
<keyword evidence="10" id="KW-0106">Calcium</keyword>
<feature type="binding site" evidence="16 18">
    <location>
        <position position="53"/>
    </location>
    <ligand>
        <name>ATP</name>
        <dbReference type="ChEBI" id="CHEBI:30616"/>
    </ligand>
</feature>
<dbReference type="InterPro" id="IPR008271">
    <property type="entry name" value="Ser/Thr_kinase_AS"/>
</dbReference>
<dbReference type="FunFam" id="1.10.510.10:FF:000571">
    <property type="entry name" value="Maternal embryonic leucine zipper kinase"/>
    <property type="match status" value="1"/>
</dbReference>
<evidence type="ECO:0000256" key="14">
    <source>
        <dbReference type="ARBA" id="ARBA00048679"/>
    </source>
</evidence>
<evidence type="ECO:0000313" key="22">
    <source>
        <dbReference type="Proteomes" id="UP000187209"/>
    </source>
</evidence>
<keyword evidence="7" id="KW-0677">Repeat</keyword>
<dbReference type="InterPro" id="IPR011009">
    <property type="entry name" value="Kinase-like_dom_sf"/>
</dbReference>
<protein>
    <recommendedName>
        <fullName evidence="3">non-specific serine/threonine protein kinase</fullName>
        <ecNumber evidence="3">2.7.11.1</ecNumber>
    </recommendedName>
</protein>
<comment type="cofactor">
    <cofactor evidence="1">
        <name>Mg(2+)</name>
        <dbReference type="ChEBI" id="CHEBI:18420"/>
    </cofactor>
</comment>
<keyword evidence="9" id="KW-0418">Kinase</keyword>
<dbReference type="InterPro" id="IPR030616">
    <property type="entry name" value="Aur-like"/>
</dbReference>
<feature type="cross-link" description="Glycyl lysine isopeptide (Lys-Gly) (interchain with G-Cter in SUMO2)" evidence="17">
    <location>
        <position position="149"/>
    </location>
</feature>
<keyword evidence="22" id="KW-1185">Reference proteome</keyword>
<proteinExistence type="inferred from homology"/>
<evidence type="ECO:0000256" key="16">
    <source>
        <dbReference type="PIRSR" id="PIRSR630616-2"/>
    </source>
</evidence>
<dbReference type="InterPro" id="IPR017441">
    <property type="entry name" value="Protein_kinase_ATP_BS"/>
</dbReference>
<accession>A0A1R2CWL0</accession>
<keyword evidence="4" id="KW-0723">Serine/threonine-protein kinase</keyword>
<keyword evidence="19" id="KW-0175">Coiled coil</keyword>
<dbReference type="GO" id="GO:0005524">
    <property type="term" value="F:ATP binding"/>
    <property type="evidence" value="ECO:0007669"/>
    <property type="project" value="UniProtKB-UniRule"/>
</dbReference>
<evidence type="ECO:0000256" key="5">
    <source>
        <dbReference type="ARBA" id="ARBA00022679"/>
    </source>
</evidence>
<feature type="domain" description="Protein kinase" evidence="20">
    <location>
        <begin position="24"/>
        <end position="273"/>
    </location>
</feature>
<feature type="binding site" evidence="16">
    <location>
        <position position="165"/>
    </location>
    <ligand>
        <name>ATP</name>
        <dbReference type="ChEBI" id="CHEBI:30616"/>
    </ligand>
</feature>
<evidence type="ECO:0000256" key="13">
    <source>
        <dbReference type="ARBA" id="ARBA00047899"/>
    </source>
</evidence>
<evidence type="ECO:0000256" key="8">
    <source>
        <dbReference type="ARBA" id="ARBA00022741"/>
    </source>
</evidence>
<evidence type="ECO:0000256" key="1">
    <source>
        <dbReference type="ARBA" id="ARBA00001946"/>
    </source>
</evidence>
<organism evidence="21 22">
    <name type="scientific">Stentor coeruleus</name>
    <dbReference type="NCBI Taxonomy" id="5963"/>
    <lineage>
        <taxon>Eukaryota</taxon>
        <taxon>Sar</taxon>
        <taxon>Alveolata</taxon>
        <taxon>Ciliophora</taxon>
        <taxon>Postciliodesmatophora</taxon>
        <taxon>Heterotrichea</taxon>
        <taxon>Heterotrichida</taxon>
        <taxon>Stentoridae</taxon>
        <taxon>Stentor</taxon>
    </lineage>
</organism>
<dbReference type="PROSITE" id="PS00107">
    <property type="entry name" value="PROTEIN_KINASE_ATP"/>
    <property type="match status" value="1"/>
</dbReference>
<evidence type="ECO:0000256" key="12">
    <source>
        <dbReference type="ARBA" id="ARBA00024334"/>
    </source>
</evidence>
<dbReference type="EC" id="2.7.11.1" evidence="3"/>
<dbReference type="EMBL" id="MPUH01000043">
    <property type="protein sequence ID" value="OMJ93385.1"/>
    <property type="molecule type" value="Genomic_DNA"/>
</dbReference>
<evidence type="ECO:0000313" key="21">
    <source>
        <dbReference type="EMBL" id="OMJ93385.1"/>
    </source>
</evidence>
<sequence length="634" mass="73773">MSNSLLIHSYSETQDGIAGKVSDFKFLNLLGDGAYGEVWKARHKASGQYFAIKIVQKEKVTKMLAQFQREICIMYMISHPNIIRLYHHFEDSTSFYLVMELAENGTLRDKISPIGPMIECEIKQYFLETLFAVEYLHSQVPPIIHRDIKPENIMFDKTNKIKLCDFGFSNYYDEERKTACGTLEYLPPEIVEKRGHDTSVDIWSLGVLLYEMFTGATPFSDGTNEQVLKNISTSILRCPLNIPPLAKDLISLMLDRNLLRRITAKEIKNHRWIKDYMHSQADLRRSSSRNDKSRGHISEIKHEDLLLSPSPRDMSNSMVFSFRKSINTMKNQILDKTHGMKNTKTLVTRQKDLLSAKIRIMKELEKKLENRRQSFNQISSNEKLITAKIKDLDYDICRIVNVCEVGSLKQKVMELREDYLQKDKECSIQNDILKTLRQQVKIRTISIIEKEEEFRDLAKSLSQLREDTIKTDKQTEIQIHELTEFLSLLKKKLQNSINPVLLVGIDQKISEEIVAFISNYMDKNSEDLSFKIRRLISSAETKARSIEKRFSSLKIECSEEREKIITEIKKKKDMFLSNLRRKQHKDLQSTLTKNKDSEINFIGIIEQARMKENECCAEVIDIAIARNKLYVKDI</sequence>
<feature type="binding site" evidence="16">
    <location>
        <begin position="151"/>
        <end position="152"/>
    </location>
    <ligand>
        <name>ATP</name>
        <dbReference type="ChEBI" id="CHEBI:30616"/>
    </ligand>
</feature>
<evidence type="ECO:0000256" key="9">
    <source>
        <dbReference type="ARBA" id="ARBA00022777"/>
    </source>
</evidence>
<dbReference type="Proteomes" id="UP000187209">
    <property type="component" value="Unassembled WGS sequence"/>
</dbReference>
<feature type="binding site" evidence="16">
    <location>
        <begin position="100"/>
        <end position="102"/>
    </location>
    <ligand>
        <name>ATP</name>
        <dbReference type="ChEBI" id="CHEBI:30616"/>
    </ligand>
</feature>
<dbReference type="GO" id="GO:0046872">
    <property type="term" value="F:metal ion binding"/>
    <property type="evidence" value="ECO:0007669"/>
    <property type="project" value="UniProtKB-KW"/>
</dbReference>
<dbReference type="FunFam" id="3.30.200.20:FF:000315">
    <property type="entry name" value="Calcium-dependent protein kinase 3"/>
    <property type="match status" value="1"/>
</dbReference>
<comment type="catalytic activity">
    <reaction evidence="13">
        <text>L-threonyl-[protein] + ATP = O-phospho-L-threonyl-[protein] + ADP + H(+)</text>
        <dbReference type="Rhea" id="RHEA:46608"/>
        <dbReference type="Rhea" id="RHEA-COMP:11060"/>
        <dbReference type="Rhea" id="RHEA-COMP:11605"/>
        <dbReference type="ChEBI" id="CHEBI:15378"/>
        <dbReference type="ChEBI" id="CHEBI:30013"/>
        <dbReference type="ChEBI" id="CHEBI:30616"/>
        <dbReference type="ChEBI" id="CHEBI:61977"/>
        <dbReference type="ChEBI" id="CHEBI:456216"/>
        <dbReference type="EC" id="2.7.11.1"/>
    </reaction>
</comment>
<dbReference type="GO" id="GO:0004674">
    <property type="term" value="F:protein serine/threonine kinase activity"/>
    <property type="evidence" value="ECO:0007669"/>
    <property type="project" value="UniProtKB-KW"/>
</dbReference>
<dbReference type="SMART" id="SM00220">
    <property type="entry name" value="S_TKc"/>
    <property type="match status" value="1"/>
</dbReference>
<evidence type="ECO:0000256" key="10">
    <source>
        <dbReference type="ARBA" id="ARBA00022837"/>
    </source>
</evidence>
<evidence type="ECO:0000259" key="20">
    <source>
        <dbReference type="PROSITE" id="PS50011"/>
    </source>
</evidence>
<evidence type="ECO:0000256" key="11">
    <source>
        <dbReference type="ARBA" id="ARBA00022840"/>
    </source>
</evidence>
<evidence type="ECO:0000256" key="7">
    <source>
        <dbReference type="ARBA" id="ARBA00022737"/>
    </source>
</evidence>
<feature type="coiled-coil region" evidence="19">
    <location>
        <begin position="351"/>
        <end position="381"/>
    </location>
</feature>
<evidence type="ECO:0000256" key="15">
    <source>
        <dbReference type="PIRSR" id="PIRSR630616-1"/>
    </source>
</evidence>
<keyword evidence="8 16" id="KW-0547">Nucleotide-binding</keyword>
<evidence type="ECO:0000256" key="6">
    <source>
        <dbReference type="ARBA" id="ARBA00022723"/>
    </source>
</evidence>
<dbReference type="PANTHER" id="PTHR24350">
    <property type="entry name" value="SERINE/THREONINE-PROTEIN KINASE IAL-RELATED"/>
    <property type="match status" value="1"/>
</dbReference>
<comment type="catalytic activity">
    <reaction evidence="14">
        <text>L-seryl-[protein] + ATP = O-phospho-L-seryl-[protein] + ADP + H(+)</text>
        <dbReference type="Rhea" id="RHEA:17989"/>
        <dbReference type="Rhea" id="RHEA-COMP:9863"/>
        <dbReference type="Rhea" id="RHEA-COMP:11604"/>
        <dbReference type="ChEBI" id="CHEBI:15378"/>
        <dbReference type="ChEBI" id="CHEBI:29999"/>
        <dbReference type="ChEBI" id="CHEBI:30616"/>
        <dbReference type="ChEBI" id="CHEBI:83421"/>
        <dbReference type="ChEBI" id="CHEBI:456216"/>
        <dbReference type="EC" id="2.7.11.1"/>
    </reaction>
</comment>
<feature type="active site" description="Proton acceptor" evidence="15">
    <location>
        <position position="147"/>
    </location>
</feature>
<dbReference type="PROSITE" id="PS00108">
    <property type="entry name" value="PROTEIN_KINASE_ST"/>
    <property type="match status" value="1"/>
</dbReference>
<dbReference type="AlphaFoldDB" id="A0A1R2CWL0"/>
<dbReference type="Pfam" id="PF00069">
    <property type="entry name" value="Pkinase"/>
    <property type="match status" value="1"/>
</dbReference>
<evidence type="ECO:0000256" key="18">
    <source>
        <dbReference type="PROSITE-ProRule" id="PRU10141"/>
    </source>
</evidence>
<evidence type="ECO:0000256" key="4">
    <source>
        <dbReference type="ARBA" id="ARBA00022527"/>
    </source>
</evidence>
<comment type="similarity">
    <text evidence="12">Belongs to the protein kinase superfamily. Ser/Thr protein kinase family. CDPK subfamily.</text>
</comment>
<dbReference type="Gene3D" id="1.10.510.10">
    <property type="entry name" value="Transferase(Phosphotransferase) domain 1"/>
    <property type="match status" value="1"/>
</dbReference>
<dbReference type="SUPFAM" id="SSF56112">
    <property type="entry name" value="Protein kinase-like (PK-like)"/>
    <property type="match status" value="1"/>
</dbReference>
<gene>
    <name evidence="21" type="ORF">SteCoe_3626</name>
</gene>
<dbReference type="InterPro" id="IPR000719">
    <property type="entry name" value="Prot_kinase_dom"/>
</dbReference>
<comment type="caution">
    <text evidence="21">The sequence shown here is derived from an EMBL/GenBank/DDBJ whole genome shotgun (WGS) entry which is preliminary data.</text>
</comment>
<comment type="subunit">
    <text evidence="2">Monomer.</text>
</comment>
<reference evidence="21 22" key="1">
    <citation type="submission" date="2016-11" db="EMBL/GenBank/DDBJ databases">
        <title>The macronuclear genome of Stentor coeruleus: a giant cell with tiny introns.</title>
        <authorList>
            <person name="Slabodnick M."/>
            <person name="Ruby J.G."/>
            <person name="Reiff S.B."/>
            <person name="Swart E.C."/>
            <person name="Gosai S."/>
            <person name="Prabakaran S."/>
            <person name="Witkowska E."/>
            <person name="Larue G.E."/>
            <person name="Fisher S."/>
            <person name="Freeman R.M."/>
            <person name="Gunawardena J."/>
            <person name="Chu W."/>
            <person name="Stover N.A."/>
            <person name="Gregory B.D."/>
            <person name="Nowacki M."/>
            <person name="Derisi J."/>
            <person name="Roy S.W."/>
            <person name="Marshall W.F."/>
            <person name="Sood P."/>
        </authorList>
    </citation>
    <scope>NUCLEOTIDE SEQUENCE [LARGE SCALE GENOMIC DNA]</scope>
    <source>
        <strain evidence="21">WM001</strain>
    </source>
</reference>
<keyword evidence="6" id="KW-0479">Metal-binding</keyword>
<keyword evidence="5" id="KW-0808">Transferase</keyword>